<gene>
    <name evidence="1" type="ORF">RUMHYD_01324</name>
</gene>
<keyword evidence="2" id="KW-1185">Reference proteome</keyword>
<dbReference type="AlphaFoldDB" id="C0CKF4"/>
<name>C0CKF4_BLAHS</name>
<comment type="caution">
    <text evidence="1">The sequence shown here is derived from an EMBL/GenBank/DDBJ whole genome shotgun (WGS) entry which is preliminary data.</text>
</comment>
<evidence type="ECO:0000313" key="2">
    <source>
        <dbReference type="Proteomes" id="UP000003100"/>
    </source>
</evidence>
<dbReference type="HOGENOM" id="CLU_3150030_0_0_9"/>
<organism evidence="1 2">
    <name type="scientific">Blautia hydrogenotrophica (strain DSM 10507 / JCM 14656 / S5a33)</name>
    <name type="common">Ruminococcus hydrogenotrophicus</name>
    <dbReference type="NCBI Taxonomy" id="476272"/>
    <lineage>
        <taxon>Bacteria</taxon>
        <taxon>Bacillati</taxon>
        <taxon>Bacillota</taxon>
        <taxon>Clostridia</taxon>
        <taxon>Lachnospirales</taxon>
        <taxon>Lachnospiraceae</taxon>
        <taxon>Blautia</taxon>
    </lineage>
</organism>
<reference evidence="1 2" key="1">
    <citation type="submission" date="2009-01" db="EMBL/GenBank/DDBJ databases">
        <authorList>
            <person name="Fulton L."/>
            <person name="Clifton S."/>
            <person name="Fulton B."/>
            <person name="Xu J."/>
            <person name="Minx P."/>
            <person name="Pepin K.H."/>
            <person name="Johnson M."/>
            <person name="Bhonagiri V."/>
            <person name="Nash W.E."/>
            <person name="Mardis E.R."/>
            <person name="Wilson R.K."/>
        </authorList>
    </citation>
    <scope>NUCLEOTIDE SEQUENCE [LARGE SCALE GENOMIC DNA]</scope>
    <source>
        <strain evidence="2">DSM 10507 / JCM 14656 / S5a33</strain>
    </source>
</reference>
<reference evidence="1 2" key="2">
    <citation type="submission" date="2009-02" db="EMBL/GenBank/DDBJ databases">
        <title>Draft genome sequence of Blautia hydrogenotrophica DSM 10507 (Ruminococcus hydrogenotrophicus DSM 10507).</title>
        <authorList>
            <person name="Sudarsanam P."/>
            <person name="Ley R."/>
            <person name="Guruge J."/>
            <person name="Turnbaugh P.J."/>
            <person name="Mahowald M."/>
            <person name="Liep D."/>
            <person name="Gordon J."/>
        </authorList>
    </citation>
    <scope>NUCLEOTIDE SEQUENCE [LARGE SCALE GENOMIC DNA]</scope>
    <source>
        <strain evidence="2">DSM 10507 / JCM 14656 / S5a33</strain>
    </source>
</reference>
<accession>C0CKF4</accession>
<sequence length="48" mass="5593">MNVFWNIWFLAENKKQVNIEEIIGVRVKSASLGQRTCEIGKDISNREK</sequence>
<protein>
    <submittedName>
        <fullName evidence="1">Uncharacterized protein</fullName>
    </submittedName>
</protein>
<dbReference type="Proteomes" id="UP000003100">
    <property type="component" value="Unassembled WGS sequence"/>
</dbReference>
<proteinExistence type="predicted"/>
<dbReference type="EMBL" id="ACBZ01000066">
    <property type="protein sequence ID" value="EEG49734.1"/>
    <property type="molecule type" value="Genomic_DNA"/>
</dbReference>
<evidence type="ECO:0000313" key="1">
    <source>
        <dbReference type="EMBL" id="EEG49734.1"/>
    </source>
</evidence>